<feature type="transmembrane region" description="Helical" evidence="1">
    <location>
        <begin position="117"/>
        <end position="135"/>
    </location>
</feature>
<dbReference type="Pfam" id="PF00892">
    <property type="entry name" value="EamA"/>
    <property type="match status" value="1"/>
</dbReference>
<evidence type="ECO:0000256" key="1">
    <source>
        <dbReference type="SAM" id="Phobius"/>
    </source>
</evidence>
<organism evidence="3 4">
    <name type="scientific">Candidatus Gottesmanbacteria bacterium RIFCSPLOWO2_01_FULL_42_22</name>
    <dbReference type="NCBI Taxonomy" id="1798391"/>
    <lineage>
        <taxon>Bacteria</taxon>
        <taxon>Candidatus Gottesmaniibacteriota</taxon>
    </lineage>
</organism>
<feature type="transmembrane region" description="Helical" evidence="1">
    <location>
        <begin position="205"/>
        <end position="223"/>
    </location>
</feature>
<keyword evidence="1" id="KW-0472">Membrane</keyword>
<evidence type="ECO:0000259" key="2">
    <source>
        <dbReference type="Pfam" id="PF00892"/>
    </source>
</evidence>
<feature type="transmembrane region" description="Helical" evidence="1">
    <location>
        <begin position="235"/>
        <end position="256"/>
    </location>
</feature>
<dbReference type="GO" id="GO:0016020">
    <property type="term" value="C:membrane"/>
    <property type="evidence" value="ECO:0007669"/>
    <property type="project" value="InterPro"/>
</dbReference>
<keyword evidence="1" id="KW-0812">Transmembrane</keyword>
<feature type="transmembrane region" description="Helical" evidence="1">
    <location>
        <begin position="147"/>
        <end position="165"/>
    </location>
</feature>
<dbReference type="SUPFAM" id="SSF103481">
    <property type="entry name" value="Multidrug resistance efflux transporter EmrE"/>
    <property type="match status" value="1"/>
</dbReference>
<gene>
    <name evidence="3" type="ORF">A2968_02070</name>
</gene>
<protein>
    <recommendedName>
        <fullName evidence="2">EamA domain-containing protein</fullName>
    </recommendedName>
</protein>
<feature type="transmembrane region" description="Helical" evidence="1">
    <location>
        <begin position="61"/>
        <end position="81"/>
    </location>
</feature>
<evidence type="ECO:0000313" key="4">
    <source>
        <dbReference type="Proteomes" id="UP000176228"/>
    </source>
</evidence>
<sequence length="287" mass="32476">MSFVVFAWIASFLFGLVGIIGKLTSKYGIKNPWLFTYLWTFFSLILTVPVALYYRVGIPTLWPNLILVSVFSALFNVFYIWGISLLDITVIVPLLNLRTGFVAVLGALFLSEILSPWQYFLIGIIFLAGFFVSMDEKLSWKSFFKKPIMIGVLCTLSYTLMGIFIKKAIAENGYWEVTLWMSVLSQVFLTTTIPLFFWEIGKLKLKQVASVFAMSLALALGVMMENRAYQENVVITNIVTALPFSMIMAFLFSIFAPKLLEKHTFKVYAIRFTAAAVMIISALNLSL</sequence>
<evidence type="ECO:0000313" key="3">
    <source>
        <dbReference type="EMBL" id="OGG34604.1"/>
    </source>
</evidence>
<feature type="transmembrane region" description="Helical" evidence="1">
    <location>
        <begin position="6"/>
        <end position="23"/>
    </location>
</feature>
<feature type="transmembrane region" description="Helical" evidence="1">
    <location>
        <begin position="268"/>
        <end position="286"/>
    </location>
</feature>
<accession>A0A1F6BCC9</accession>
<name>A0A1F6BCC9_9BACT</name>
<feature type="transmembrane region" description="Helical" evidence="1">
    <location>
        <begin position="88"/>
        <end position="111"/>
    </location>
</feature>
<proteinExistence type="predicted"/>
<dbReference type="InterPro" id="IPR037185">
    <property type="entry name" value="EmrE-like"/>
</dbReference>
<comment type="caution">
    <text evidence="3">The sequence shown here is derived from an EMBL/GenBank/DDBJ whole genome shotgun (WGS) entry which is preliminary data.</text>
</comment>
<feature type="transmembrane region" description="Helical" evidence="1">
    <location>
        <begin position="177"/>
        <end position="198"/>
    </location>
</feature>
<reference evidence="3 4" key="1">
    <citation type="journal article" date="2016" name="Nat. Commun.">
        <title>Thousands of microbial genomes shed light on interconnected biogeochemical processes in an aquifer system.</title>
        <authorList>
            <person name="Anantharaman K."/>
            <person name="Brown C.T."/>
            <person name="Hug L.A."/>
            <person name="Sharon I."/>
            <person name="Castelle C.J."/>
            <person name="Probst A.J."/>
            <person name="Thomas B.C."/>
            <person name="Singh A."/>
            <person name="Wilkins M.J."/>
            <person name="Karaoz U."/>
            <person name="Brodie E.L."/>
            <person name="Williams K.H."/>
            <person name="Hubbard S.S."/>
            <person name="Banfield J.F."/>
        </authorList>
    </citation>
    <scope>NUCLEOTIDE SEQUENCE [LARGE SCALE GENOMIC DNA]</scope>
</reference>
<keyword evidence="1" id="KW-1133">Transmembrane helix</keyword>
<dbReference type="EMBL" id="MFJU01000033">
    <property type="protein sequence ID" value="OGG34604.1"/>
    <property type="molecule type" value="Genomic_DNA"/>
</dbReference>
<feature type="transmembrane region" description="Helical" evidence="1">
    <location>
        <begin position="35"/>
        <end position="55"/>
    </location>
</feature>
<dbReference type="Proteomes" id="UP000176228">
    <property type="component" value="Unassembled WGS sequence"/>
</dbReference>
<dbReference type="AlphaFoldDB" id="A0A1F6BCC9"/>
<feature type="domain" description="EamA" evidence="2">
    <location>
        <begin position="4"/>
        <end position="133"/>
    </location>
</feature>
<dbReference type="STRING" id="1798391.A2968_02070"/>
<dbReference type="InterPro" id="IPR000620">
    <property type="entry name" value="EamA_dom"/>
</dbReference>